<dbReference type="Pfam" id="PF11893">
    <property type="entry name" value="DUF3413"/>
    <property type="match status" value="1"/>
</dbReference>
<dbReference type="InterPro" id="IPR017850">
    <property type="entry name" value="Alkaline_phosphatase_core_sf"/>
</dbReference>
<dbReference type="PANTHER" id="PTHR43751">
    <property type="entry name" value="SULFATASE"/>
    <property type="match status" value="1"/>
</dbReference>
<proteinExistence type="predicted"/>
<dbReference type="Gene3D" id="3.40.720.10">
    <property type="entry name" value="Alkaline Phosphatase, subunit A"/>
    <property type="match status" value="1"/>
</dbReference>
<protein>
    <submittedName>
        <fullName evidence="4">Uncharacterized protein</fullName>
    </submittedName>
</protein>
<dbReference type="InterPro" id="IPR024588">
    <property type="entry name" value="YejM_N"/>
</dbReference>
<feature type="transmembrane region" description="Helical" evidence="1">
    <location>
        <begin position="181"/>
        <end position="199"/>
    </location>
</feature>
<evidence type="ECO:0000313" key="4">
    <source>
        <dbReference type="EMBL" id="ODC03163.1"/>
    </source>
</evidence>
<dbReference type="PANTHER" id="PTHR43751:SF3">
    <property type="entry name" value="SULFATASE N-TERMINAL DOMAIN-CONTAINING PROTEIN"/>
    <property type="match status" value="1"/>
</dbReference>
<feature type="domain" description="Inner membrane protein YejM N-terminal" evidence="3">
    <location>
        <begin position="10"/>
        <end position="261"/>
    </location>
</feature>
<accession>A0A1E2V8B5</accession>
<evidence type="ECO:0000259" key="3">
    <source>
        <dbReference type="Pfam" id="PF11893"/>
    </source>
</evidence>
<dbReference type="CDD" id="cd16148">
    <property type="entry name" value="sulfatase_like"/>
    <property type="match status" value="1"/>
</dbReference>
<feature type="transmembrane region" description="Helical" evidence="1">
    <location>
        <begin position="126"/>
        <end position="156"/>
    </location>
</feature>
<feature type="transmembrane region" description="Helical" evidence="1">
    <location>
        <begin position="81"/>
        <end position="103"/>
    </location>
</feature>
<keyword evidence="1" id="KW-0812">Transmembrane</keyword>
<keyword evidence="5" id="KW-1185">Reference proteome</keyword>
<dbReference type="InterPro" id="IPR012159">
    <property type="entry name" value="YejM-like"/>
</dbReference>
<sequence length="633" mass="72221">MTQRTLPLGQRLHWLSLFILANSVLALLAGLKFFGWMPWPYSFWGWSYLLTALPGHYWLLTCLLMLPTCLMALIIPWRWPLLLLTALTASSGMMMLMIDSLVFDQYRFHINAFVIDLLLSDPNGQIISFSIGTWLTAVAVLVGIIGIEIGLAWGLYRHTVQRYATLSNTSDPKATRSTARWHLVAFLLLLSSHLIHLVADARFIQDVTRQPRFYPLMFATTAQSFMEKHGWLDTEARDRQAKLQSDQGAHDLAYPKTALECRPNANPPNILIIILDSWRGDSLSASISPNIQRFSDQYGWTFTQNMSASNNTRGGIFSLMYGLPPLYWHVMMNNTIPSQFVTTLQQQNYDLGIFASAKLNKPEFDRTVFASVPDLRMTSQGDSPSERDAQLTQDWLKWLSSQQSSAKQKPFFGFLFYDAPHGFDYPDDAPAPFQPAWSEVNYLKLNNNTDPTGFINRYRNAIHFDDQLVGQVLSDLEKRGLRENTWVIITGDHGQEFNDLKQNYWGHNSNFSRYQLHTPMIIAAPGHTPNQLDQLSSHLDVVPTLMTEALNCQNPASDYSLGHNMLSPDYHRDNLMFGSYLAYGMAKDSTKLVIDDHGQHTVYDAAYKAKDDQSLPAWTMRLMQQMRQFFKTE</sequence>
<dbReference type="InterPro" id="IPR052701">
    <property type="entry name" value="GAG_Ulvan_Degrading_Sulfatases"/>
</dbReference>
<dbReference type="OrthoDB" id="9803751at2"/>
<dbReference type="AlphaFoldDB" id="A0A1E2V8B5"/>
<evidence type="ECO:0000259" key="2">
    <source>
        <dbReference type="Pfam" id="PF00884"/>
    </source>
</evidence>
<dbReference type="EMBL" id="MDTQ01000001">
    <property type="protein sequence ID" value="ODC03163.1"/>
    <property type="molecule type" value="Genomic_DNA"/>
</dbReference>
<keyword evidence="1" id="KW-1133">Transmembrane helix</keyword>
<gene>
    <name evidence="4" type="ORF">BFW38_05980</name>
</gene>
<dbReference type="Proteomes" id="UP000094291">
    <property type="component" value="Unassembled WGS sequence"/>
</dbReference>
<dbReference type="Pfam" id="PF00884">
    <property type="entry name" value="Sulfatase"/>
    <property type="match status" value="1"/>
</dbReference>
<dbReference type="PIRSF" id="PIRSF004950">
    <property type="entry name" value="Mmb_sulf_HI0842"/>
    <property type="match status" value="1"/>
</dbReference>
<comment type="caution">
    <text evidence="4">The sequence shown here is derived from an EMBL/GenBank/DDBJ whole genome shotgun (WGS) entry which is preliminary data.</text>
</comment>
<name>A0A1E2V8B5_9GAMM</name>
<evidence type="ECO:0000313" key="5">
    <source>
        <dbReference type="Proteomes" id="UP000094291"/>
    </source>
</evidence>
<dbReference type="RefSeq" id="WP_068997579.1">
    <property type="nucleotide sequence ID" value="NZ_MDTQ01000001.1"/>
</dbReference>
<feature type="domain" description="Sulfatase N-terminal" evidence="2">
    <location>
        <begin position="268"/>
        <end position="547"/>
    </location>
</feature>
<evidence type="ECO:0000256" key="1">
    <source>
        <dbReference type="SAM" id="Phobius"/>
    </source>
</evidence>
<reference evidence="4 5" key="1">
    <citation type="submission" date="2016-08" db="EMBL/GenBank/DDBJ databases">
        <authorList>
            <person name="Seilhamer J.J."/>
        </authorList>
    </citation>
    <scope>NUCLEOTIDE SEQUENCE [LARGE SCALE GENOMIC DNA]</scope>
    <source>
        <strain evidence="4 5">PH27A</strain>
    </source>
</reference>
<dbReference type="SUPFAM" id="SSF53649">
    <property type="entry name" value="Alkaline phosphatase-like"/>
    <property type="match status" value="1"/>
</dbReference>
<feature type="transmembrane region" description="Helical" evidence="1">
    <location>
        <begin position="12"/>
        <end position="35"/>
    </location>
</feature>
<feature type="transmembrane region" description="Helical" evidence="1">
    <location>
        <begin position="55"/>
        <end position="74"/>
    </location>
</feature>
<organism evidence="4 5">
    <name type="scientific">Terasakiispira papahanaumokuakeensis</name>
    <dbReference type="NCBI Taxonomy" id="197479"/>
    <lineage>
        <taxon>Bacteria</taxon>
        <taxon>Pseudomonadati</taxon>
        <taxon>Pseudomonadota</taxon>
        <taxon>Gammaproteobacteria</taxon>
        <taxon>Oceanospirillales</taxon>
        <taxon>Terasakiispira</taxon>
    </lineage>
</organism>
<dbReference type="InterPro" id="IPR000917">
    <property type="entry name" value="Sulfatase_N"/>
</dbReference>
<dbReference type="STRING" id="197479.BFW38_05980"/>
<keyword evidence="1" id="KW-0472">Membrane</keyword>